<evidence type="ECO:0000313" key="2">
    <source>
        <dbReference type="Proteomes" id="UP000292235"/>
    </source>
</evidence>
<proteinExistence type="predicted"/>
<reference evidence="1 2" key="1">
    <citation type="submission" date="2019-02" db="EMBL/GenBank/DDBJ databases">
        <authorList>
            <person name="Khodamoradi S."/>
            <person name="Hahnke R.L."/>
            <person name="Kaempfer P."/>
            <person name="Schumann P."/>
            <person name="Rohde M."/>
            <person name="Steinert M."/>
            <person name="Luzhetskyy A."/>
            <person name="Wink J."/>
            <person name="Ruckert C."/>
        </authorList>
    </citation>
    <scope>NUCLEOTIDE SEQUENCE [LARGE SCALE GENOMIC DNA]</scope>
    <source>
        <strain evidence="1 2">M2</strain>
    </source>
</reference>
<dbReference type="AlphaFoldDB" id="A0A4P6Q4I9"/>
<dbReference type="KEGG" id="strr:EKD16_18700"/>
<gene>
    <name evidence="1" type="ORF">EKD16_18700</name>
</gene>
<organism evidence="1 2">
    <name type="scientific">Streptomonospora litoralis</name>
    <dbReference type="NCBI Taxonomy" id="2498135"/>
    <lineage>
        <taxon>Bacteria</taxon>
        <taxon>Bacillati</taxon>
        <taxon>Actinomycetota</taxon>
        <taxon>Actinomycetes</taxon>
        <taxon>Streptosporangiales</taxon>
        <taxon>Nocardiopsidaceae</taxon>
        <taxon>Streptomonospora</taxon>
    </lineage>
</organism>
<evidence type="ECO:0008006" key="3">
    <source>
        <dbReference type="Google" id="ProtNLM"/>
    </source>
</evidence>
<sequence length="232" mass="24450" precursor="true">MSRPRLLRSLTALALVPTAVGCSPPADDAQSPSPDAAAAIEKIEDLGALCENPGEGYGNAAPYTGEGPHPTVVFSAAAMADTDPHTRPGLVDTRDAAEDATPISGWFPGSLNATQLLVCARGRGPVEKLHTCDYEESEWDSFGGGQDSGTPKRSTLPLFSQRFTFTVYELATGEKIHETDFTATNGHFAGSGLTTDCPSVLQYEESPSELYAAPSAEDLHEQLAPIVEEPTA</sequence>
<dbReference type="OrthoDB" id="3436340at2"/>
<accession>A0A4P6Q4I9</accession>
<evidence type="ECO:0000313" key="1">
    <source>
        <dbReference type="EMBL" id="QBI55503.1"/>
    </source>
</evidence>
<keyword evidence="2" id="KW-1185">Reference proteome</keyword>
<dbReference type="Proteomes" id="UP000292235">
    <property type="component" value="Chromosome"/>
</dbReference>
<name>A0A4P6Q4I9_9ACTN</name>
<dbReference type="RefSeq" id="WP_131099489.1">
    <property type="nucleotide sequence ID" value="NZ_CP036455.1"/>
</dbReference>
<protein>
    <recommendedName>
        <fullName evidence="3">Lipoprotein</fullName>
    </recommendedName>
</protein>
<dbReference type="EMBL" id="CP036455">
    <property type="protein sequence ID" value="QBI55503.1"/>
    <property type="molecule type" value="Genomic_DNA"/>
</dbReference>
<dbReference type="PROSITE" id="PS51257">
    <property type="entry name" value="PROKAR_LIPOPROTEIN"/>
    <property type="match status" value="1"/>
</dbReference>